<gene>
    <name evidence="1" type="ORF">I2494_20160</name>
</gene>
<comment type="caution">
    <text evidence="1">The sequence shown here is derived from an EMBL/GenBank/DDBJ whole genome shotgun (WGS) entry which is preliminary data.</text>
</comment>
<reference evidence="1 2" key="1">
    <citation type="submission" date="2020-11" db="EMBL/GenBank/DDBJ databases">
        <title>Insectihabitans protaetiae gen. nov. sp. nov. and Insectihabitans allomyrinae sp. nov., isolated from larvae of Protaetia brevitarsis seulensis and Allomyrina dichotoma, respectively.</title>
        <authorList>
            <person name="Lee S.D."/>
            <person name="Byeon Y.-S."/>
            <person name="Kim S.-M."/>
            <person name="Yang H.L."/>
            <person name="Kim I.S."/>
        </authorList>
    </citation>
    <scope>NUCLEOTIDE SEQUENCE [LARGE SCALE GENOMIC DNA]</scope>
    <source>
        <strain evidence="1 2">BWR-B9</strain>
    </source>
</reference>
<dbReference type="Pfam" id="PF06440">
    <property type="entry name" value="DNA_pol3_theta"/>
    <property type="match status" value="1"/>
</dbReference>
<dbReference type="EMBL" id="JADRCR010000020">
    <property type="protein sequence ID" value="MBK5145986.1"/>
    <property type="molecule type" value="Genomic_DNA"/>
</dbReference>
<dbReference type="RefSeq" id="WP_218468771.1">
    <property type="nucleotide sequence ID" value="NZ_JADRCR010000020.1"/>
</dbReference>
<proteinExistence type="predicted"/>
<protein>
    <submittedName>
        <fullName evidence="1">DNA polymerase III subunit theta</fullName>
    </submittedName>
</protein>
<dbReference type="InterPro" id="IPR009052">
    <property type="entry name" value="DNA_pol_III_theta_bac"/>
</dbReference>
<accession>A0ABS1IW43</accession>
<name>A0ABS1IW43_9GAMM</name>
<organism evidence="1 2">
    <name type="scientific">Limnobaculum allomyrinae</name>
    <dbReference type="NCBI Taxonomy" id="2791986"/>
    <lineage>
        <taxon>Bacteria</taxon>
        <taxon>Pseudomonadati</taxon>
        <taxon>Pseudomonadota</taxon>
        <taxon>Gammaproteobacteria</taxon>
        <taxon>Enterobacterales</taxon>
        <taxon>Budviciaceae</taxon>
        <taxon>Limnobaculum</taxon>
    </lineage>
</organism>
<dbReference type="Proteomes" id="UP001296921">
    <property type="component" value="Unassembled WGS sequence"/>
</dbReference>
<evidence type="ECO:0000313" key="1">
    <source>
        <dbReference type="EMBL" id="MBK5145986.1"/>
    </source>
</evidence>
<evidence type="ECO:0000313" key="2">
    <source>
        <dbReference type="Proteomes" id="UP001296921"/>
    </source>
</evidence>
<keyword evidence="2" id="KW-1185">Reference proteome</keyword>
<sequence>MSHNLADLPKEDREKVDVDLHASGIAYKERYGIPFNYIEIERQIPAHLKDYFKKRVEFFRGNPYQLGKLPYDPEAK</sequence>